<sequence>MTEEEMENDPAYLRGRIDALQVTLDAVISLLPIPALHAIGYHLAHEAGSAERARDSDPAHIDWDMWERSHHPKDRPPPVTIQANTFLDHVEPLIELMESRIEDKEMDDGYSVLAATPKAIAQYAEERRIQRERLQEKD</sequence>
<dbReference type="Proteomes" id="UP001595647">
    <property type="component" value="Unassembled WGS sequence"/>
</dbReference>
<dbReference type="RefSeq" id="WP_182305420.1">
    <property type="nucleotide sequence ID" value="NZ_CP059896.1"/>
</dbReference>
<keyword evidence="2" id="KW-1185">Reference proteome</keyword>
<comment type="caution">
    <text evidence="1">The sequence shown here is derived from an EMBL/GenBank/DDBJ whole genome shotgun (WGS) entry which is preliminary data.</text>
</comment>
<reference evidence="2" key="1">
    <citation type="journal article" date="2019" name="Int. J. Syst. Evol. Microbiol.">
        <title>The Global Catalogue of Microorganisms (GCM) 10K type strain sequencing project: providing services to taxonomists for standard genome sequencing and annotation.</title>
        <authorList>
            <consortium name="The Broad Institute Genomics Platform"/>
            <consortium name="The Broad Institute Genome Sequencing Center for Infectious Disease"/>
            <person name="Wu L."/>
            <person name="Ma J."/>
        </authorList>
    </citation>
    <scope>NUCLEOTIDE SEQUENCE [LARGE SCALE GENOMIC DNA]</scope>
    <source>
        <strain evidence="2">KCTC 52231</strain>
    </source>
</reference>
<name>A0ABV7I3Z4_9HYPH</name>
<protein>
    <submittedName>
        <fullName evidence="1">Uncharacterized protein</fullName>
    </submittedName>
</protein>
<organism evidence="1 2">
    <name type="scientific">Ciceribacter thiooxidans</name>
    <dbReference type="NCBI Taxonomy" id="1969821"/>
    <lineage>
        <taxon>Bacteria</taxon>
        <taxon>Pseudomonadati</taxon>
        <taxon>Pseudomonadota</taxon>
        <taxon>Alphaproteobacteria</taxon>
        <taxon>Hyphomicrobiales</taxon>
        <taxon>Rhizobiaceae</taxon>
        <taxon>Ciceribacter</taxon>
    </lineage>
</organism>
<proteinExistence type="predicted"/>
<accession>A0ABV7I3Z4</accession>
<dbReference type="EMBL" id="JBHRTG010000007">
    <property type="protein sequence ID" value="MFC3163087.1"/>
    <property type="molecule type" value="Genomic_DNA"/>
</dbReference>
<evidence type="ECO:0000313" key="1">
    <source>
        <dbReference type="EMBL" id="MFC3163087.1"/>
    </source>
</evidence>
<evidence type="ECO:0000313" key="2">
    <source>
        <dbReference type="Proteomes" id="UP001595647"/>
    </source>
</evidence>
<gene>
    <name evidence="1" type="ORF">ACFOHV_07320</name>
</gene>